<protein>
    <submittedName>
        <fullName evidence="2">Alpha/beta fold hydrolase</fullName>
    </submittedName>
</protein>
<proteinExistence type="predicted"/>
<dbReference type="InterPro" id="IPR029058">
    <property type="entry name" value="AB_hydrolase_fold"/>
</dbReference>
<reference evidence="2 3" key="1">
    <citation type="submission" date="2021-06" db="EMBL/GenBank/DDBJ databases">
        <title>Actinomycetes sequencing.</title>
        <authorList>
            <person name="Shan Q."/>
        </authorList>
    </citation>
    <scope>NUCLEOTIDE SEQUENCE [LARGE SCALE GENOMIC DNA]</scope>
    <source>
        <strain evidence="2 3">NEAU-G5</strain>
    </source>
</reference>
<sequence length="278" mass="29780">MSILATEFGPVGYTDHGSGPALVLVHGFLFDKRMWQPQIESFVSIGYRVICVDMVGFGDSAAARGTIPMAAQSRAVTAVMDDRAVGEAVLIGYSMGGQVVLDVLGRHPERVGAVVFCDTFAGLDTPEVRAARLALADRLEAEGVRDYAEEFLPLVLSERSVRERPAVAERARAMMTSAHPVTAAAALRGRAARPDYTETARGLNIPALVVAGDEDAFDRGVLGAELAGQIPRSRLVIIPEAGHTPSMERPDAFDTIVREFLQSISRGAHHDGRDFVPG</sequence>
<dbReference type="Proteomes" id="UP000733379">
    <property type="component" value="Unassembled WGS sequence"/>
</dbReference>
<dbReference type="PRINTS" id="PR00111">
    <property type="entry name" value="ABHYDROLASE"/>
</dbReference>
<feature type="domain" description="AB hydrolase-1" evidence="1">
    <location>
        <begin position="20"/>
        <end position="250"/>
    </location>
</feature>
<accession>A0ABS6BC50</accession>
<evidence type="ECO:0000259" key="1">
    <source>
        <dbReference type="Pfam" id="PF00561"/>
    </source>
</evidence>
<dbReference type="EMBL" id="JAHKNI010000026">
    <property type="protein sequence ID" value="MBU3067863.1"/>
    <property type="molecule type" value="Genomic_DNA"/>
</dbReference>
<keyword evidence="3" id="KW-1185">Reference proteome</keyword>
<dbReference type="SUPFAM" id="SSF53474">
    <property type="entry name" value="alpha/beta-Hydrolases"/>
    <property type="match status" value="1"/>
</dbReference>
<dbReference type="GO" id="GO:0016787">
    <property type="term" value="F:hydrolase activity"/>
    <property type="evidence" value="ECO:0007669"/>
    <property type="project" value="UniProtKB-KW"/>
</dbReference>
<evidence type="ECO:0000313" key="2">
    <source>
        <dbReference type="EMBL" id="MBU3067863.1"/>
    </source>
</evidence>
<dbReference type="Gene3D" id="3.40.50.1820">
    <property type="entry name" value="alpha/beta hydrolase"/>
    <property type="match status" value="1"/>
</dbReference>
<organism evidence="2 3">
    <name type="scientific">Nocardia albiluteola</name>
    <dbReference type="NCBI Taxonomy" id="2842303"/>
    <lineage>
        <taxon>Bacteria</taxon>
        <taxon>Bacillati</taxon>
        <taxon>Actinomycetota</taxon>
        <taxon>Actinomycetes</taxon>
        <taxon>Mycobacteriales</taxon>
        <taxon>Nocardiaceae</taxon>
        <taxon>Nocardia</taxon>
    </lineage>
</organism>
<dbReference type="InterPro" id="IPR000073">
    <property type="entry name" value="AB_hydrolase_1"/>
</dbReference>
<dbReference type="InterPro" id="IPR050266">
    <property type="entry name" value="AB_hydrolase_sf"/>
</dbReference>
<gene>
    <name evidence="2" type="ORF">KO481_40910</name>
</gene>
<dbReference type="RefSeq" id="WP_215923945.1">
    <property type="nucleotide sequence ID" value="NZ_JAHKNI010000026.1"/>
</dbReference>
<dbReference type="InterPro" id="IPR000639">
    <property type="entry name" value="Epox_hydrolase-like"/>
</dbReference>
<comment type="caution">
    <text evidence="2">The sequence shown here is derived from an EMBL/GenBank/DDBJ whole genome shotgun (WGS) entry which is preliminary data.</text>
</comment>
<dbReference type="Pfam" id="PF00561">
    <property type="entry name" value="Abhydrolase_1"/>
    <property type="match status" value="1"/>
</dbReference>
<evidence type="ECO:0000313" key="3">
    <source>
        <dbReference type="Proteomes" id="UP000733379"/>
    </source>
</evidence>
<keyword evidence="2" id="KW-0378">Hydrolase</keyword>
<dbReference type="PANTHER" id="PTHR43798">
    <property type="entry name" value="MONOACYLGLYCEROL LIPASE"/>
    <property type="match status" value="1"/>
</dbReference>
<dbReference type="PRINTS" id="PR00412">
    <property type="entry name" value="EPOXHYDRLASE"/>
</dbReference>
<name>A0ABS6BC50_9NOCA</name>